<dbReference type="EMBL" id="PDCP01000046">
    <property type="protein sequence ID" value="PEG35353.1"/>
    <property type="molecule type" value="Genomic_DNA"/>
</dbReference>
<name>A0A2A7MV14_MYCAG</name>
<evidence type="ECO:0000256" key="1">
    <source>
        <dbReference type="ARBA" id="ARBA00035885"/>
    </source>
</evidence>
<accession>A0A2A7MV14</accession>
<dbReference type="Proteomes" id="UP000220914">
    <property type="component" value="Unassembled WGS sequence"/>
</dbReference>
<dbReference type="Proteomes" id="UP000465302">
    <property type="component" value="Unassembled WGS sequence"/>
</dbReference>
<reference evidence="3 6" key="2">
    <citation type="journal article" date="2019" name="Emerg. Microbes Infect.">
        <title>Comprehensive subspecies identification of 175 nontuberculous mycobacteria species based on 7547 genomic profiles.</title>
        <authorList>
            <person name="Matsumoto Y."/>
            <person name="Kinjo T."/>
            <person name="Motooka D."/>
            <person name="Nabeya D."/>
            <person name="Jung N."/>
            <person name="Uechi K."/>
            <person name="Horii T."/>
            <person name="Iida T."/>
            <person name="Fujita J."/>
            <person name="Nakamura S."/>
        </authorList>
    </citation>
    <scope>NUCLEOTIDE SEQUENCE [LARGE SCALE GENOMIC DNA]</scope>
    <source>
        <strain evidence="3 6">JCM 6377</strain>
    </source>
</reference>
<dbReference type="RefSeq" id="WP_097942210.1">
    <property type="nucleotide sequence ID" value="NZ_BLKS01000001.1"/>
</dbReference>
<dbReference type="InterPro" id="IPR002589">
    <property type="entry name" value="Macro_dom"/>
</dbReference>
<dbReference type="SMART" id="SM00506">
    <property type="entry name" value="A1pp"/>
    <property type="match status" value="1"/>
</dbReference>
<comment type="caution">
    <text evidence="4">The sequence shown here is derived from an EMBL/GenBank/DDBJ whole genome shotgun (WGS) entry which is preliminary data.</text>
</comment>
<dbReference type="InterPro" id="IPR043472">
    <property type="entry name" value="Macro_dom-like"/>
</dbReference>
<proteinExistence type="predicted"/>
<comment type="catalytic activity">
    <reaction evidence="1">
        <text>an N-(ADP-alpha-D-ribosyl)-thymidine in DNA + H2O = a thymidine in DNA + ADP-D-ribose</text>
        <dbReference type="Rhea" id="RHEA:71655"/>
        <dbReference type="Rhea" id="RHEA-COMP:13556"/>
        <dbReference type="Rhea" id="RHEA-COMP:18051"/>
        <dbReference type="ChEBI" id="CHEBI:15377"/>
        <dbReference type="ChEBI" id="CHEBI:57967"/>
        <dbReference type="ChEBI" id="CHEBI:137386"/>
        <dbReference type="ChEBI" id="CHEBI:191199"/>
    </reaction>
    <physiologicalReaction direction="left-to-right" evidence="1">
        <dbReference type="Rhea" id="RHEA:71656"/>
    </physiologicalReaction>
</comment>
<dbReference type="Pfam" id="PF01661">
    <property type="entry name" value="Macro"/>
    <property type="match status" value="1"/>
</dbReference>
<feature type="domain" description="Macro" evidence="2">
    <location>
        <begin position="1"/>
        <end position="157"/>
    </location>
</feature>
<evidence type="ECO:0000313" key="6">
    <source>
        <dbReference type="Proteomes" id="UP000465302"/>
    </source>
</evidence>
<evidence type="ECO:0000259" key="2">
    <source>
        <dbReference type="PROSITE" id="PS51154"/>
    </source>
</evidence>
<dbReference type="PANTHER" id="PTHR12521">
    <property type="entry name" value="PROTEIN C6ORF130"/>
    <property type="match status" value="1"/>
</dbReference>
<dbReference type="AlphaFoldDB" id="A0A2A7MV14"/>
<dbReference type="PROSITE" id="PS51154">
    <property type="entry name" value="MACRO"/>
    <property type="match status" value="1"/>
</dbReference>
<gene>
    <name evidence="4" type="ORF">CQY20_22020</name>
    <name evidence="3" type="ORF">MAGR_49250</name>
</gene>
<dbReference type="InterPro" id="IPR050892">
    <property type="entry name" value="ADP-ribose_metab_enzymes"/>
</dbReference>
<protein>
    <submittedName>
        <fullName evidence="4">Appr-1-p processing protein</fullName>
    </submittedName>
</protein>
<keyword evidence="5" id="KW-1185">Reference proteome</keyword>
<dbReference type="PANTHER" id="PTHR12521:SF0">
    <property type="entry name" value="ADP-RIBOSE GLYCOHYDROLASE OARD1"/>
    <property type="match status" value="1"/>
</dbReference>
<reference evidence="4 5" key="1">
    <citation type="submission" date="2017-10" db="EMBL/GenBank/DDBJ databases">
        <title>The new phylogeny of genus Mycobacterium.</title>
        <authorList>
            <person name="Tortoli E."/>
            <person name="Trovato A."/>
            <person name="Cirillo D.M."/>
        </authorList>
    </citation>
    <scope>NUCLEOTIDE SEQUENCE [LARGE SCALE GENOMIC DNA]</scope>
    <source>
        <strain evidence="4 5">CCUG37673</strain>
    </source>
</reference>
<sequence>MSSSSDNNVRLVSGNILDSSAQTLVNTVNCVGVMGKGIALAFKRRYPDMFDDYVARCDRGEVRLGRPYLFKADDHWVINFPTKNHWRAVSRLQDIVDGLDYLQAHYQDWGITSLAVPPLGCGNGQLEWKVVEPTLARHLARLDIPVELYVPAGESPDVEQLALMPAERATTDRTQERFVPPEWVAIIAVLDRLERQPHHWPVGHTMFQKLVYFASQTGIPTGLQFERNSYGPFARTLKGHIARLQNNGLAIEQQHGRLFEIRVGPTYRDAVENYRGRMESWREAVDRTADLMSRMNTSTAEVAATVHYTAAELAGQYDRRPTASEVIAGVERWKARRKPPLDRRAIVEALTVLGLRGWLEVDLDEDAEQLIDEFADA</sequence>
<evidence type="ECO:0000313" key="4">
    <source>
        <dbReference type="EMBL" id="PEG35353.1"/>
    </source>
</evidence>
<dbReference type="EMBL" id="BLKS01000001">
    <property type="protein sequence ID" value="GFG53484.1"/>
    <property type="molecule type" value="Genomic_DNA"/>
</dbReference>
<dbReference type="OrthoDB" id="9780211at2"/>
<evidence type="ECO:0000313" key="3">
    <source>
        <dbReference type="EMBL" id="GFG53484.1"/>
    </source>
</evidence>
<dbReference type="CDD" id="cd02901">
    <property type="entry name" value="Macro_Poa1p-like"/>
    <property type="match status" value="1"/>
</dbReference>
<dbReference type="Gene3D" id="3.40.220.10">
    <property type="entry name" value="Leucine Aminopeptidase, subunit E, domain 1"/>
    <property type="match status" value="1"/>
</dbReference>
<reference evidence="3" key="3">
    <citation type="submission" date="2020-02" db="EMBL/GenBank/DDBJ databases">
        <authorList>
            <person name="Matsumoto Y."/>
            <person name="Motooka D."/>
            <person name="Nakamura S."/>
        </authorList>
    </citation>
    <scope>NUCLEOTIDE SEQUENCE</scope>
    <source>
        <strain evidence="3">JCM 6377</strain>
    </source>
</reference>
<organism evidence="4 5">
    <name type="scientific">Mycolicibacterium agri</name>
    <name type="common">Mycobacterium agri</name>
    <dbReference type="NCBI Taxonomy" id="36811"/>
    <lineage>
        <taxon>Bacteria</taxon>
        <taxon>Bacillati</taxon>
        <taxon>Actinomycetota</taxon>
        <taxon>Actinomycetes</taxon>
        <taxon>Mycobacteriales</taxon>
        <taxon>Mycobacteriaceae</taxon>
        <taxon>Mycolicibacterium</taxon>
    </lineage>
</organism>
<evidence type="ECO:0000313" key="5">
    <source>
        <dbReference type="Proteomes" id="UP000220914"/>
    </source>
</evidence>
<dbReference type="GO" id="GO:0140291">
    <property type="term" value="P:peptidyl-glutamate ADP-deribosylation"/>
    <property type="evidence" value="ECO:0007669"/>
    <property type="project" value="TreeGrafter"/>
</dbReference>
<dbReference type="SUPFAM" id="SSF52949">
    <property type="entry name" value="Macro domain-like"/>
    <property type="match status" value="1"/>
</dbReference>